<feature type="transmembrane region" description="Helical" evidence="10">
    <location>
        <begin position="274"/>
        <end position="300"/>
    </location>
</feature>
<accession>A0A3M7E2X5</accession>
<dbReference type="GO" id="GO:0140115">
    <property type="term" value="P:export across plasma membrane"/>
    <property type="evidence" value="ECO:0007669"/>
    <property type="project" value="UniProtKB-ARBA"/>
</dbReference>
<feature type="transmembrane region" description="Helical" evidence="10">
    <location>
        <begin position="453"/>
        <end position="476"/>
    </location>
</feature>
<feature type="compositionally biased region" description="Basic and acidic residues" evidence="9">
    <location>
        <begin position="38"/>
        <end position="47"/>
    </location>
</feature>
<evidence type="ECO:0000256" key="6">
    <source>
        <dbReference type="ARBA" id="ARBA00053977"/>
    </source>
</evidence>
<evidence type="ECO:0000259" key="11">
    <source>
        <dbReference type="PROSITE" id="PS50850"/>
    </source>
</evidence>
<evidence type="ECO:0000313" key="12">
    <source>
        <dbReference type="EMBL" id="RMY70404.1"/>
    </source>
</evidence>
<dbReference type="PANTHER" id="PTHR23502">
    <property type="entry name" value="MAJOR FACILITATOR SUPERFAMILY"/>
    <property type="match status" value="1"/>
</dbReference>
<feature type="compositionally biased region" description="Polar residues" evidence="9">
    <location>
        <begin position="15"/>
        <end position="24"/>
    </location>
</feature>
<feature type="compositionally biased region" description="Basic and acidic residues" evidence="9">
    <location>
        <begin position="572"/>
        <end position="581"/>
    </location>
</feature>
<dbReference type="EMBL" id="QWIQ01001085">
    <property type="protein sequence ID" value="RMY70404.1"/>
    <property type="molecule type" value="Genomic_DNA"/>
</dbReference>
<feature type="transmembrane region" description="Helical" evidence="10">
    <location>
        <begin position="112"/>
        <end position="134"/>
    </location>
</feature>
<evidence type="ECO:0000256" key="7">
    <source>
        <dbReference type="ARBA" id="ARBA00069139"/>
    </source>
</evidence>
<dbReference type="Proteomes" id="UP000281468">
    <property type="component" value="Unassembled WGS sequence"/>
</dbReference>
<feature type="domain" description="Major facilitator superfamily (MFS) profile" evidence="11">
    <location>
        <begin position="118"/>
        <end position="545"/>
    </location>
</feature>
<protein>
    <recommendedName>
        <fullName evidence="7">Cercosporin MFS transporter CTB4</fullName>
    </recommendedName>
    <alternativeName>
        <fullName evidence="8">Cercosporin toxin biosynthesis cluster protein 4</fullName>
    </alternativeName>
</protein>
<keyword evidence="2 10" id="KW-0812">Transmembrane</keyword>
<dbReference type="Pfam" id="PF07690">
    <property type="entry name" value="MFS_1"/>
    <property type="match status" value="1"/>
</dbReference>
<evidence type="ECO:0000256" key="3">
    <source>
        <dbReference type="ARBA" id="ARBA00022989"/>
    </source>
</evidence>
<dbReference type="InterPro" id="IPR011701">
    <property type="entry name" value="MFS"/>
</dbReference>
<feature type="transmembrane region" description="Helical" evidence="10">
    <location>
        <begin position="346"/>
        <end position="371"/>
    </location>
</feature>
<feature type="transmembrane region" description="Helical" evidence="10">
    <location>
        <begin position="521"/>
        <end position="543"/>
    </location>
</feature>
<evidence type="ECO:0000256" key="5">
    <source>
        <dbReference type="ARBA" id="ARBA00038347"/>
    </source>
</evidence>
<dbReference type="GO" id="GO:0042908">
    <property type="term" value="P:xenobiotic transport"/>
    <property type="evidence" value="ECO:0007669"/>
    <property type="project" value="UniProtKB-ARBA"/>
</dbReference>
<comment type="similarity">
    <text evidence="5">Belongs to the major facilitator superfamily. CAR1 family.</text>
</comment>
<feature type="compositionally biased region" description="Polar residues" evidence="9">
    <location>
        <begin position="582"/>
        <end position="596"/>
    </location>
</feature>
<dbReference type="AlphaFoldDB" id="A0A3M7E2X5"/>
<dbReference type="GO" id="GO:0005886">
    <property type="term" value="C:plasma membrane"/>
    <property type="evidence" value="ECO:0007669"/>
    <property type="project" value="TreeGrafter"/>
</dbReference>
<dbReference type="PANTHER" id="PTHR23502:SF12">
    <property type="entry name" value="MULTIDRUG TRANSPORTER, PUTATIVE (AFU_ORTHOLOGUE AFUA_1G06440)-RELATED"/>
    <property type="match status" value="1"/>
</dbReference>
<feature type="region of interest" description="Disordered" evidence="9">
    <location>
        <begin position="1"/>
        <end position="47"/>
    </location>
</feature>
<sequence>MADKDIDADAESSGRKGSTMSVENPLTPDCDGDSITTESDHEHYSENFTKKTLEPRISRASSAGAGAIGGVLPTLHKTPTVHSVATTAMTTDPAYEIDFDADDKADPQNWPLWYKGLILFVMSYGTTCVVLYSTSYTSAIPGMERSFGATQTEGILGVTTYLLGMATGAVILAPLSEMFGRRPIYIIALGLFVVFVIPCAVARNMETILVTRFFGAFCAAAMISNAPGTVNDIVDDEHRALAFSIWSIGPMNGPVLGPVVGGFVYQYLGWRWTNWVVIIAASVAWIVVGLVQETYAPAILRKRAEKRRKETGDERWWSRYDDREDLVPLLKVNLSRPFSMTVTEPILIFWDVYIALVYGVLYLCFVAYPIIFSDMRGWSPGLSGLAFCGIGVGSMIVICCEPLIRKMINSHKADPESETGDPPPEAMVSVVCIAAVLIPVGEIWFAWSGTPDVPWIVPILAGVPFGMGNCAVFIYASNYLVYSYDIYAASALAGNAVLRSIMGATMPLAGAAMYATLGARWAGTLLAILEAICIPIPFVFYRYGWKIRQKSKLIRKMRADKERQMEKRRRFEGRVEVKRENSSSTHFQSPSQASTNPLGQTFVRSCTCHSGQLSPFLASLHPSRCTFTNVSMNSTARLGDLRNIVFIASEIAGSEDDGSLEVSGAEEEEEEARQRYAAVEKRKRCMGLPGA</sequence>
<evidence type="ECO:0000256" key="9">
    <source>
        <dbReference type="SAM" id="MobiDB-lite"/>
    </source>
</evidence>
<proteinExistence type="inferred from homology"/>
<dbReference type="Gene3D" id="1.20.1250.20">
    <property type="entry name" value="MFS general substrate transporter like domains"/>
    <property type="match status" value="1"/>
</dbReference>
<dbReference type="VEuPathDB" id="FungiDB:BTJ68_03821"/>
<dbReference type="FunFam" id="1.20.1250.20:FF:000011">
    <property type="entry name" value="MFS multidrug transporter, putative"/>
    <property type="match status" value="1"/>
</dbReference>
<dbReference type="InterPro" id="IPR036259">
    <property type="entry name" value="MFS_trans_sf"/>
</dbReference>
<evidence type="ECO:0000256" key="2">
    <source>
        <dbReference type="ARBA" id="ARBA00022692"/>
    </source>
</evidence>
<dbReference type="CDD" id="cd17323">
    <property type="entry name" value="MFS_Tpo1_MDR_like"/>
    <property type="match status" value="1"/>
</dbReference>
<gene>
    <name evidence="12" type="ORF">D0862_14756</name>
</gene>
<dbReference type="SUPFAM" id="SSF103473">
    <property type="entry name" value="MFS general substrate transporter"/>
    <property type="match status" value="1"/>
</dbReference>
<evidence type="ECO:0000313" key="13">
    <source>
        <dbReference type="Proteomes" id="UP000281468"/>
    </source>
</evidence>
<feature type="transmembrane region" description="Helical" evidence="10">
    <location>
        <begin position="209"/>
        <end position="228"/>
    </location>
</feature>
<comment type="subcellular location">
    <subcellularLocation>
        <location evidence="1">Membrane</location>
        <topology evidence="1">Multi-pass membrane protein</topology>
    </subcellularLocation>
</comment>
<keyword evidence="4 10" id="KW-0472">Membrane</keyword>
<evidence type="ECO:0000256" key="10">
    <source>
        <dbReference type="SAM" id="Phobius"/>
    </source>
</evidence>
<feature type="transmembrane region" description="Helical" evidence="10">
    <location>
        <begin position="154"/>
        <end position="172"/>
    </location>
</feature>
<organism evidence="12 13">
    <name type="scientific">Hortaea werneckii</name>
    <name type="common">Black yeast</name>
    <name type="synonym">Cladosporium werneckii</name>
    <dbReference type="NCBI Taxonomy" id="91943"/>
    <lineage>
        <taxon>Eukaryota</taxon>
        <taxon>Fungi</taxon>
        <taxon>Dikarya</taxon>
        <taxon>Ascomycota</taxon>
        <taxon>Pezizomycotina</taxon>
        <taxon>Dothideomycetes</taxon>
        <taxon>Dothideomycetidae</taxon>
        <taxon>Mycosphaerellales</taxon>
        <taxon>Teratosphaeriaceae</taxon>
        <taxon>Hortaea</taxon>
    </lineage>
</organism>
<comment type="caution">
    <text evidence="12">The sequence shown here is derived from an EMBL/GenBank/DDBJ whole genome shotgun (WGS) entry which is preliminary data.</text>
</comment>
<feature type="transmembrane region" description="Helical" evidence="10">
    <location>
        <begin position="184"/>
        <end position="203"/>
    </location>
</feature>
<reference evidence="12 13" key="1">
    <citation type="journal article" date="2018" name="BMC Genomics">
        <title>Genomic evidence for intraspecific hybridization in a clonal and extremely halotolerant yeast.</title>
        <authorList>
            <person name="Gostincar C."/>
            <person name="Stajich J.E."/>
            <person name="Zupancic J."/>
            <person name="Zalar P."/>
            <person name="Gunde-Cimerman N."/>
        </authorList>
    </citation>
    <scope>NUCLEOTIDE SEQUENCE [LARGE SCALE GENOMIC DNA]</scope>
    <source>
        <strain evidence="12 13">EXF-171</strain>
    </source>
</reference>
<comment type="function">
    <text evidence="6">MFS transporter; part of the gene cluster that mediates the biosynthesis of cercosporin, a light-activated, non-host-selective toxin. The perylenequinone chromophore of cercosporin absorbs light energy to attain an electronically-activated triplet state and produces active oxygen species such as the hydroxyl radical, superoxide, hydrogen peroxide or singlet oxygen upon reaction with oxygen molecules. These reactive oxygen species cause damage to various cellular components including lipids, proteins and nucleic acids. Responsible for secretion and accumulation of cercosporin, but does not play any roles in self-protection against the toxicity of cercosporin.</text>
</comment>
<dbReference type="PROSITE" id="PS50850">
    <property type="entry name" value="MFS"/>
    <property type="match status" value="1"/>
</dbReference>
<evidence type="ECO:0000256" key="4">
    <source>
        <dbReference type="ARBA" id="ARBA00023136"/>
    </source>
</evidence>
<feature type="transmembrane region" description="Helical" evidence="10">
    <location>
        <begin position="496"/>
        <end position="515"/>
    </location>
</feature>
<dbReference type="GO" id="GO:0022857">
    <property type="term" value="F:transmembrane transporter activity"/>
    <property type="evidence" value="ECO:0007669"/>
    <property type="project" value="InterPro"/>
</dbReference>
<name>A0A3M7E2X5_HORWE</name>
<keyword evidence="3 10" id="KW-1133">Transmembrane helix</keyword>
<evidence type="ECO:0000256" key="8">
    <source>
        <dbReference type="ARBA" id="ARBA00077167"/>
    </source>
</evidence>
<feature type="transmembrane region" description="Helical" evidence="10">
    <location>
        <begin position="240"/>
        <end position="268"/>
    </location>
</feature>
<feature type="transmembrane region" description="Helical" evidence="10">
    <location>
        <begin position="383"/>
        <end position="404"/>
    </location>
</feature>
<evidence type="ECO:0000256" key="1">
    <source>
        <dbReference type="ARBA" id="ARBA00004141"/>
    </source>
</evidence>
<dbReference type="InterPro" id="IPR005829">
    <property type="entry name" value="Sugar_transporter_CS"/>
</dbReference>
<feature type="transmembrane region" description="Helical" evidence="10">
    <location>
        <begin position="425"/>
        <end position="447"/>
    </location>
</feature>
<dbReference type="PROSITE" id="PS00216">
    <property type="entry name" value="SUGAR_TRANSPORT_1"/>
    <property type="match status" value="1"/>
</dbReference>
<feature type="region of interest" description="Disordered" evidence="9">
    <location>
        <begin position="565"/>
        <end position="596"/>
    </location>
</feature>
<dbReference type="InterPro" id="IPR020846">
    <property type="entry name" value="MFS_dom"/>
</dbReference>